<feature type="signal peptide" evidence="2">
    <location>
        <begin position="1"/>
        <end position="31"/>
    </location>
</feature>
<dbReference type="Proteomes" id="UP000646749">
    <property type="component" value="Unassembled WGS sequence"/>
</dbReference>
<evidence type="ECO:0000313" key="3">
    <source>
        <dbReference type="EMBL" id="GIG88220.1"/>
    </source>
</evidence>
<feature type="region of interest" description="Disordered" evidence="1">
    <location>
        <begin position="36"/>
        <end position="55"/>
    </location>
</feature>
<evidence type="ECO:0008006" key="5">
    <source>
        <dbReference type="Google" id="ProtNLM"/>
    </source>
</evidence>
<name>A0ABQ4E0J1_9ACTN</name>
<protein>
    <recommendedName>
        <fullName evidence="5">DNRLRE domain-containing protein</fullName>
    </recommendedName>
</protein>
<organism evidence="3 4">
    <name type="scientific">Plantactinospora endophytica</name>
    <dbReference type="NCBI Taxonomy" id="673535"/>
    <lineage>
        <taxon>Bacteria</taxon>
        <taxon>Bacillati</taxon>
        <taxon>Actinomycetota</taxon>
        <taxon>Actinomycetes</taxon>
        <taxon>Micromonosporales</taxon>
        <taxon>Micromonosporaceae</taxon>
        <taxon>Plantactinospora</taxon>
    </lineage>
</organism>
<feature type="region of interest" description="Disordered" evidence="1">
    <location>
        <begin position="324"/>
        <end position="352"/>
    </location>
</feature>
<evidence type="ECO:0000313" key="4">
    <source>
        <dbReference type="Proteomes" id="UP000646749"/>
    </source>
</evidence>
<comment type="caution">
    <text evidence="3">The sequence shown here is derived from an EMBL/GenBank/DDBJ whole genome shotgun (WGS) entry which is preliminary data.</text>
</comment>
<evidence type="ECO:0000256" key="1">
    <source>
        <dbReference type="SAM" id="MobiDB-lite"/>
    </source>
</evidence>
<feature type="chain" id="PRO_5046105071" description="DNRLRE domain-containing protein" evidence="2">
    <location>
        <begin position="32"/>
        <end position="537"/>
    </location>
</feature>
<gene>
    <name evidence="3" type="ORF">Pen02_31560</name>
</gene>
<keyword evidence="2" id="KW-0732">Signal</keyword>
<keyword evidence="4" id="KW-1185">Reference proteome</keyword>
<accession>A0ABQ4E0J1</accession>
<evidence type="ECO:0000256" key="2">
    <source>
        <dbReference type="SAM" id="SignalP"/>
    </source>
</evidence>
<sequence>MTGRGPRRFLVSTLALSLVTSTLGMVATAGAARAAPFNESPPPVQIGYTDSANPGQAYDAGAEDLPLGSWPDEDGIRHTSRVYATFDLSAFEGRKVYAGSLFIQEDSAADCTKRAIEVWRTRPIGATPSWRRSPAPLVRADEIHTADFCPGATINFDVGAVLLDALQQRQRRISFEIRVPEQYENDPSYARRLSAYYSVQLSVRYNSVPTVDSSRLYNGGFPCSTLKPYPRIGAFADVLQARGSDADGQDEHNVRTTVAIWPVGRPEARAEFTGEHGSSGRANGVNLPEGVLVDGTSYVWQARAGDGADLSGWSKKCYFTYDRSSPAEPPTVSSSNYPPDEDGQQTPPGEPGIFTFSGNGDRDVAGFQYGWTEFSVPGCESGGDVGQLVCQPVFSRPGTVRANAPGGSATVTLNPPGSSVQRLFVRSLDAAGNASPTAVYQVSVPSSAPGVTRLGAEPELGQEVVLKASPARGVQVDRYEYVLDRDEPRTVPAEEDGTAHISFRATSPECHHIRVRSHSANGFVSAWASWSCYFEDE</sequence>
<dbReference type="EMBL" id="BONW01000013">
    <property type="protein sequence ID" value="GIG88220.1"/>
    <property type="molecule type" value="Genomic_DNA"/>
</dbReference>
<reference evidence="3 4" key="1">
    <citation type="submission" date="2021-01" db="EMBL/GenBank/DDBJ databases">
        <title>Whole genome shotgun sequence of Plantactinospora endophytica NBRC 110450.</title>
        <authorList>
            <person name="Komaki H."/>
            <person name="Tamura T."/>
        </authorList>
    </citation>
    <scope>NUCLEOTIDE SEQUENCE [LARGE SCALE GENOMIC DNA]</scope>
    <source>
        <strain evidence="3 4">NBRC 110450</strain>
    </source>
</reference>
<dbReference type="RefSeq" id="WP_203866706.1">
    <property type="nucleotide sequence ID" value="NZ_BONW01000013.1"/>
</dbReference>
<proteinExistence type="predicted"/>